<dbReference type="Proteomes" id="UP000225706">
    <property type="component" value="Unassembled WGS sequence"/>
</dbReference>
<name>A0A2B4RV10_STYPI</name>
<gene>
    <name evidence="3" type="ORF">AWC38_SpisGene15479</name>
</gene>
<evidence type="ECO:0000256" key="1">
    <source>
        <dbReference type="SAM" id="MobiDB-lite"/>
    </source>
</evidence>
<dbReference type="AlphaFoldDB" id="A0A2B4RV10"/>
<feature type="domain" description="Reverse transcriptase" evidence="2">
    <location>
        <begin position="1"/>
        <end position="170"/>
    </location>
</feature>
<sequence>MDQRQLTDAIFIDLRKAFDTVDHAVLLDKLSNLGNLDKEHGWFTDYLSNRTQVVEFQGVASTSEAVSTGVPQGSILGPLLFILHINDLLECAFCVLLLRAPIDYRQLFASEGSSSSCFSTIQIVCQRKKAIDEIKIKYGTIKSTQTEAPENDKADGLTKGIRNLSVGDTLSPDEDPDEDPKGARKKIELVPGRPIRTFVPVFICGRRLVPQSSVTYRTLHGLKLLATCCSAAVHRRHLMVWKIFAPRFVFEGDGTYGFTSYPRRRSNVLQMQLLFYLSQIPAQIKLVRKAANNGVRPINRVLYAKNAALAVRQIMKVLLLITSILFVPLTMGTNNNFCKHTPAPVVQLKSFTLTSSCSGAPGQKLDIDVSSSKVPFCMKGVFHITGKNPGQFSLVYAASVSGKIMGFINYYKDLPLCSDPVGGKSCYMSVDCRKVKELLGDPNVPGVNQKCILETGDVSFVIMTSMDGPMPIPSSVLGALSNTRVSSEIDVTDVHLKNVHVKVACISQDMEVKLKG</sequence>
<protein>
    <submittedName>
        <fullName evidence="3">Putative RNA-directed DNA polymerase from transposon X-element</fullName>
    </submittedName>
</protein>
<comment type="caution">
    <text evidence="3">The sequence shown here is derived from an EMBL/GenBank/DDBJ whole genome shotgun (WGS) entry which is preliminary data.</text>
</comment>
<feature type="region of interest" description="Disordered" evidence="1">
    <location>
        <begin position="147"/>
        <end position="184"/>
    </location>
</feature>
<dbReference type="GO" id="GO:0003964">
    <property type="term" value="F:RNA-directed DNA polymerase activity"/>
    <property type="evidence" value="ECO:0007669"/>
    <property type="project" value="UniProtKB-KW"/>
</dbReference>
<dbReference type="STRING" id="50429.A0A2B4RV10"/>
<keyword evidence="3" id="KW-0695">RNA-directed DNA polymerase</keyword>
<evidence type="ECO:0000313" key="4">
    <source>
        <dbReference type="Proteomes" id="UP000225706"/>
    </source>
</evidence>
<proteinExistence type="predicted"/>
<reference evidence="4" key="1">
    <citation type="journal article" date="2017" name="bioRxiv">
        <title>Comparative analysis of the genomes of Stylophora pistillata and Acropora digitifera provides evidence for extensive differences between species of corals.</title>
        <authorList>
            <person name="Voolstra C.R."/>
            <person name="Li Y."/>
            <person name="Liew Y.J."/>
            <person name="Baumgarten S."/>
            <person name="Zoccola D."/>
            <person name="Flot J.-F."/>
            <person name="Tambutte S."/>
            <person name="Allemand D."/>
            <person name="Aranda M."/>
        </authorList>
    </citation>
    <scope>NUCLEOTIDE SEQUENCE [LARGE SCALE GENOMIC DNA]</scope>
</reference>
<dbReference type="OrthoDB" id="10341588at2759"/>
<keyword evidence="4" id="KW-1185">Reference proteome</keyword>
<dbReference type="InterPro" id="IPR000477">
    <property type="entry name" value="RT_dom"/>
</dbReference>
<organism evidence="3 4">
    <name type="scientific">Stylophora pistillata</name>
    <name type="common">Smooth cauliflower coral</name>
    <dbReference type="NCBI Taxonomy" id="50429"/>
    <lineage>
        <taxon>Eukaryota</taxon>
        <taxon>Metazoa</taxon>
        <taxon>Cnidaria</taxon>
        <taxon>Anthozoa</taxon>
        <taxon>Hexacorallia</taxon>
        <taxon>Scleractinia</taxon>
        <taxon>Astrocoeniina</taxon>
        <taxon>Pocilloporidae</taxon>
        <taxon>Stylophora</taxon>
    </lineage>
</organism>
<evidence type="ECO:0000313" key="3">
    <source>
        <dbReference type="EMBL" id="PFX20085.1"/>
    </source>
</evidence>
<dbReference type="PROSITE" id="PS50878">
    <property type="entry name" value="RT_POL"/>
    <property type="match status" value="1"/>
</dbReference>
<evidence type="ECO:0000259" key="2">
    <source>
        <dbReference type="PROSITE" id="PS50878"/>
    </source>
</evidence>
<dbReference type="Pfam" id="PF00078">
    <property type="entry name" value="RVT_1"/>
    <property type="match status" value="1"/>
</dbReference>
<keyword evidence="3" id="KW-0548">Nucleotidyltransferase</keyword>
<keyword evidence="3" id="KW-0808">Transferase</keyword>
<dbReference type="PANTHER" id="PTHR33332">
    <property type="entry name" value="REVERSE TRANSCRIPTASE DOMAIN-CONTAINING PROTEIN"/>
    <property type="match status" value="1"/>
</dbReference>
<dbReference type="EMBL" id="LSMT01000331">
    <property type="protein sequence ID" value="PFX20085.1"/>
    <property type="molecule type" value="Genomic_DNA"/>
</dbReference>
<accession>A0A2B4RV10</accession>